<evidence type="ECO:0000313" key="7">
    <source>
        <dbReference type="EMBL" id="CAD9257714.1"/>
    </source>
</evidence>
<dbReference type="Gene3D" id="3.30.70.580">
    <property type="entry name" value="Pseudouridine synthase I, catalytic domain, N-terminal subdomain"/>
    <property type="match status" value="1"/>
</dbReference>
<evidence type="ECO:0000256" key="1">
    <source>
        <dbReference type="ARBA" id="ARBA00008348"/>
    </source>
</evidence>
<dbReference type="GO" id="GO:0009982">
    <property type="term" value="F:pseudouridine synthase activity"/>
    <property type="evidence" value="ECO:0007669"/>
    <property type="project" value="InterPro"/>
</dbReference>
<gene>
    <name evidence="7" type="ORF">PPAR1163_LOCUS16086</name>
</gene>
<evidence type="ECO:0000259" key="6">
    <source>
        <dbReference type="SMART" id="SM00363"/>
    </source>
</evidence>
<feature type="domain" description="RNA-binding S4" evidence="6">
    <location>
        <begin position="21"/>
        <end position="75"/>
    </location>
</feature>
<evidence type="ECO:0000256" key="5">
    <source>
        <dbReference type="SAM" id="SignalP"/>
    </source>
</evidence>
<organism evidence="7">
    <name type="scientific">Phaeomonas parva</name>
    <dbReference type="NCBI Taxonomy" id="124430"/>
    <lineage>
        <taxon>Eukaryota</taxon>
        <taxon>Sar</taxon>
        <taxon>Stramenopiles</taxon>
        <taxon>Ochrophyta</taxon>
        <taxon>Pinguiophyceae</taxon>
        <taxon>Pinguiochrysidales</taxon>
        <taxon>Pinguiochrysidaceae</taxon>
        <taxon>Phaeomonas</taxon>
    </lineage>
</organism>
<dbReference type="Pfam" id="PF00849">
    <property type="entry name" value="PseudoU_synth_2"/>
    <property type="match status" value="1"/>
</dbReference>
<evidence type="ECO:0000256" key="3">
    <source>
        <dbReference type="PROSITE-ProRule" id="PRU00182"/>
    </source>
</evidence>
<dbReference type="InterPro" id="IPR018496">
    <property type="entry name" value="PsdUridine_synth_RsuA/RluB_CS"/>
</dbReference>
<reference evidence="7" key="1">
    <citation type="submission" date="2021-01" db="EMBL/GenBank/DDBJ databases">
        <authorList>
            <person name="Corre E."/>
            <person name="Pelletier E."/>
            <person name="Niang G."/>
            <person name="Scheremetjew M."/>
            <person name="Finn R."/>
            <person name="Kale V."/>
            <person name="Holt S."/>
            <person name="Cochrane G."/>
            <person name="Meng A."/>
            <person name="Brown T."/>
            <person name="Cohen L."/>
        </authorList>
    </citation>
    <scope>NUCLEOTIDE SEQUENCE</scope>
    <source>
        <strain evidence="7">CCMP2877</strain>
    </source>
</reference>
<evidence type="ECO:0000256" key="4">
    <source>
        <dbReference type="SAM" id="MobiDB-lite"/>
    </source>
</evidence>
<dbReference type="InterPro" id="IPR050343">
    <property type="entry name" value="RsuA_PseudoU_synthase"/>
</dbReference>
<dbReference type="InterPro" id="IPR042092">
    <property type="entry name" value="PsdUridine_s_RsuA/RluB/E/F_cat"/>
</dbReference>
<dbReference type="InterPro" id="IPR002942">
    <property type="entry name" value="S4_RNA-bd"/>
</dbReference>
<sequence length="343" mass="36666">MRLLLLLLLAAGATGLSAGGLRVNRALPQHSRREADRLIQAGRVEVNGEVATPGTRVGPKDDVRLDGRVVKGAQQHVRRELAAAAALGGGAGGKPGKAKEGKGGKKRLKPSERVAVDGISAGGRAALLDAPLAYIKYWKPAGVTCTTDPKDKTNVISAGGFGKLPARVFPVGRLDKDSTGLLLLTSDGRVPNAMLRSSKKQPKEYLVRTKRRVDDSAINALRRGVVISTPVQRDGRGPAKVITAKTKPCTVTRSGRDAQQLRFVLTEGRNRQIRRMVAKVGNEVVELHRDRFCGVTLKGLRPGQWAECSKAERRIIEAALVDAQEAEGDGAGRGGAKRKKEKE</sequence>
<keyword evidence="5" id="KW-0732">Signal</keyword>
<name>A0A7S1U5Z8_9STRA</name>
<dbReference type="Pfam" id="PF01479">
    <property type="entry name" value="S4"/>
    <property type="match status" value="1"/>
</dbReference>
<feature type="compositionally biased region" description="Basic and acidic residues" evidence="4">
    <location>
        <begin position="97"/>
        <end position="110"/>
    </location>
</feature>
<dbReference type="InterPro" id="IPR020094">
    <property type="entry name" value="TruA/RsuA/RluB/E/F_N"/>
</dbReference>
<dbReference type="AlphaFoldDB" id="A0A7S1U5Z8"/>
<dbReference type="CDD" id="cd00165">
    <property type="entry name" value="S4"/>
    <property type="match status" value="1"/>
</dbReference>
<dbReference type="PROSITE" id="PS01149">
    <property type="entry name" value="PSI_RSU"/>
    <property type="match status" value="1"/>
</dbReference>
<dbReference type="NCBIfam" id="TIGR00093">
    <property type="entry name" value="pseudouridine synthase"/>
    <property type="match status" value="1"/>
</dbReference>
<dbReference type="PROSITE" id="PS50889">
    <property type="entry name" value="S4"/>
    <property type="match status" value="1"/>
</dbReference>
<dbReference type="Gene3D" id="3.30.70.1560">
    <property type="entry name" value="Alpha-L RNA-binding motif"/>
    <property type="match status" value="1"/>
</dbReference>
<dbReference type="PANTHER" id="PTHR47683">
    <property type="entry name" value="PSEUDOURIDINE SYNTHASE FAMILY PROTEIN-RELATED"/>
    <property type="match status" value="1"/>
</dbReference>
<keyword evidence="3" id="KW-0694">RNA-binding</keyword>
<dbReference type="Gene3D" id="3.10.290.10">
    <property type="entry name" value="RNA-binding S4 domain"/>
    <property type="match status" value="1"/>
</dbReference>
<protein>
    <recommendedName>
        <fullName evidence="6">RNA-binding S4 domain-containing protein</fullName>
    </recommendedName>
</protein>
<dbReference type="InterPro" id="IPR006145">
    <property type="entry name" value="PsdUridine_synth_RsuA/RluA"/>
</dbReference>
<accession>A0A7S1U5Z8</accession>
<dbReference type="SMART" id="SM00363">
    <property type="entry name" value="S4"/>
    <property type="match status" value="1"/>
</dbReference>
<feature type="region of interest" description="Disordered" evidence="4">
    <location>
        <begin position="86"/>
        <end position="110"/>
    </location>
</feature>
<dbReference type="GO" id="GO:0003723">
    <property type="term" value="F:RNA binding"/>
    <property type="evidence" value="ECO:0007669"/>
    <property type="project" value="UniProtKB-KW"/>
</dbReference>
<dbReference type="PANTHER" id="PTHR47683:SF2">
    <property type="entry name" value="RNA-BINDING S4 DOMAIN-CONTAINING PROTEIN"/>
    <property type="match status" value="1"/>
</dbReference>
<dbReference type="InterPro" id="IPR036986">
    <property type="entry name" value="S4_RNA-bd_sf"/>
</dbReference>
<feature type="signal peptide" evidence="5">
    <location>
        <begin position="1"/>
        <end position="18"/>
    </location>
</feature>
<dbReference type="GO" id="GO:0001522">
    <property type="term" value="P:pseudouridine synthesis"/>
    <property type="evidence" value="ECO:0007669"/>
    <property type="project" value="InterPro"/>
</dbReference>
<dbReference type="GO" id="GO:0006364">
    <property type="term" value="P:rRNA processing"/>
    <property type="evidence" value="ECO:0007669"/>
    <property type="project" value="UniProtKB-ARBA"/>
</dbReference>
<proteinExistence type="inferred from homology"/>
<dbReference type="InterPro" id="IPR020103">
    <property type="entry name" value="PsdUridine_synth_cat_dom_sf"/>
</dbReference>
<dbReference type="SUPFAM" id="SSF55120">
    <property type="entry name" value="Pseudouridine synthase"/>
    <property type="match status" value="1"/>
</dbReference>
<evidence type="ECO:0000256" key="2">
    <source>
        <dbReference type="ARBA" id="ARBA00023235"/>
    </source>
</evidence>
<dbReference type="SUPFAM" id="SSF55174">
    <property type="entry name" value="Alpha-L RNA-binding motif"/>
    <property type="match status" value="1"/>
</dbReference>
<comment type="similarity">
    <text evidence="1">Belongs to the pseudouridine synthase RsuA family.</text>
</comment>
<keyword evidence="2" id="KW-0413">Isomerase</keyword>
<dbReference type="EMBL" id="HBGJ01025237">
    <property type="protein sequence ID" value="CAD9257714.1"/>
    <property type="molecule type" value="Transcribed_RNA"/>
</dbReference>
<feature type="chain" id="PRO_5031479058" description="RNA-binding S4 domain-containing protein" evidence="5">
    <location>
        <begin position="19"/>
        <end position="343"/>
    </location>
</feature>
<dbReference type="InterPro" id="IPR000748">
    <property type="entry name" value="PsdUridine_synth_RsuA/RluB/E/F"/>
</dbReference>